<dbReference type="RefSeq" id="WP_089201339.1">
    <property type="nucleotide sequence ID" value="NZ_NHRJ02000015.1"/>
</dbReference>
<reference evidence="8" key="1">
    <citation type="submission" date="2018-06" db="EMBL/GenBank/DDBJ databases">
        <title>Paenibacillus xerothermodurans sp. nov. an extremely dry heat resistant spore forming bacterium isolated from the soil of Cape Canaveral, Florida.</title>
        <authorList>
            <person name="Seuylemezian A."/>
            <person name="Kaur N."/>
            <person name="Patil P."/>
            <person name="Patil P."/>
            <person name="Mayilraj S."/>
            <person name="Vaishampayan P."/>
        </authorList>
    </citation>
    <scope>NUCLEOTIDE SEQUENCE [LARGE SCALE GENOMIC DNA]</scope>
    <source>
        <strain evidence="8">ATCC 27380</strain>
    </source>
</reference>
<dbReference type="PANTHER" id="PTHR48111:SF40">
    <property type="entry name" value="PHOSPHATE REGULON TRANSCRIPTIONAL REGULATORY PROTEIN PHOB"/>
    <property type="match status" value="1"/>
</dbReference>
<dbReference type="GO" id="GO:0000976">
    <property type="term" value="F:transcription cis-regulatory region binding"/>
    <property type="evidence" value="ECO:0007669"/>
    <property type="project" value="TreeGrafter"/>
</dbReference>
<dbReference type="InterPro" id="IPR039420">
    <property type="entry name" value="WalR-like"/>
</dbReference>
<dbReference type="InterPro" id="IPR001789">
    <property type="entry name" value="Sig_transdc_resp-reg_receiver"/>
</dbReference>
<sequence length="272" mass="30000">MKTPTKVQSNLSNRLNQQVQNLLQAPACTECGVIIAQVHKMGPVELQDLETRLGMENASMTAISSYEEWEKALVILLPGQTLAYAHFLSLSVKDYLQGAELLTGKMGVAGFPESAEPSEATMAEFLTLVMGEPDSAGQDISVYSRQANVNEAPSIVMIDQNTDLLDFMQARLGHQGYDVRPAQDGREGLNLINETPPDIVITELTLPALDGYQLIHRIQQSKELRNHCKIMVLTDLGLEHEVSKCFDLGVSDVVKKPFSPVELEARIRRLLA</sequence>
<feature type="domain" description="Response regulatory" evidence="7">
    <location>
        <begin position="154"/>
        <end position="271"/>
    </location>
</feature>
<dbReference type="Gene3D" id="3.40.50.2300">
    <property type="match status" value="1"/>
</dbReference>
<keyword evidence="4" id="KW-0238">DNA-binding</keyword>
<keyword evidence="5" id="KW-0804">Transcription</keyword>
<keyword evidence="1" id="KW-0597">Phosphoprotein</keyword>
<organism evidence="8 9">
    <name type="scientific">Paenibacillus xerothermodurans</name>
    <dbReference type="NCBI Taxonomy" id="1977292"/>
    <lineage>
        <taxon>Bacteria</taxon>
        <taxon>Bacillati</taxon>
        <taxon>Bacillota</taxon>
        <taxon>Bacilli</taxon>
        <taxon>Bacillales</taxon>
        <taxon>Paenibacillaceae</taxon>
        <taxon>Paenibacillus</taxon>
    </lineage>
</organism>
<evidence type="ECO:0000259" key="7">
    <source>
        <dbReference type="PROSITE" id="PS50110"/>
    </source>
</evidence>
<dbReference type="GO" id="GO:0032993">
    <property type="term" value="C:protein-DNA complex"/>
    <property type="evidence" value="ECO:0007669"/>
    <property type="project" value="TreeGrafter"/>
</dbReference>
<gene>
    <name evidence="8" type="ORF">CBW46_017925</name>
</gene>
<evidence type="ECO:0000256" key="2">
    <source>
        <dbReference type="ARBA" id="ARBA00023012"/>
    </source>
</evidence>
<name>A0A2W1N6Z1_PAEXE</name>
<comment type="caution">
    <text evidence="8">The sequence shown here is derived from an EMBL/GenBank/DDBJ whole genome shotgun (WGS) entry which is preliminary data.</text>
</comment>
<dbReference type="PROSITE" id="PS50110">
    <property type="entry name" value="RESPONSE_REGULATORY"/>
    <property type="match status" value="1"/>
</dbReference>
<evidence type="ECO:0000256" key="5">
    <source>
        <dbReference type="ARBA" id="ARBA00023163"/>
    </source>
</evidence>
<evidence type="ECO:0000256" key="3">
    <source>
        <dbReference type="ARBA" id="ARBA00023015"/>
    </source>
</evidence>
<dbReference type="InterPro" id="IPR011006">
    <property type="entry name" value="CheY-like_superfamily"/>
</dbReference>
<accession>A0A2W1N6Z1</accession>
<keyword evidence="2" id="KW-0902">Two-component regulatory system</keyword>
<dbReference type="SMART" id="SM00448">
    <property type="entry name" value="REC"/>
    <property type="match status" value="1"/>
</dbReference>
<evidence type="ECO:0000256" key="4">
    <source>
        <dbReference type="ARBA" id="ARBA00023125"/>
    </source>
</evidence>
<comment type="caution">
    <text evidence="6">Lacks conserved residue(s) required for the propagation of feature annotation.</text>
</comment>
<dbReference type="GO" id="GO:0000156">
    <property type="term" value="F:phosphorelay response regulator activity"/>
    <property type="evidence" value="ECO:0007669"/>
    <property type="project" value="TreeGrafter"/>
</dbReference>
<evidence type="ECO:0000313" key="9">
    <source>
        <dbReference type="Proteomes" id="UP000214746"/>
    </source>
</evidence>
<proteinExistence type="predicted"/>
<evidence type="ECO:0000256" key="6">
    <source>
        <dbReference type="PROSITE-ProRule" id="PRU00169"/>
    </source>
</evidence>
<dbReference type="GO" id="GO:0005829">
    <property type="term" value="C:cytosol"/>
    <property type="evidence" value="ECO:0007669"/>
    <property type="project" value="TreeGrafter"/>
</dbReference>
<protein>
    <submittedName>
        <fullName evidence="8">Response regulator</fullName>
    </submittedName>
</protein>
<dbReference type="EMBL" id="NHRJ02000015">
    <property type="protein sequence ID" value="PZE19594.1"/>
    <property type="molecule type" value="Genomic_DNA"/>
</dbReference>
<keyword evidence="3" id="KW-0805">Transcription regulation</keyword>
<dbReference type="PANTHER" id="PTHR48111">
    <property type="entry name" value="REGULATOR OF RPOS"/>
    <property type="match status" value="1"/>
</dbReference>
<dbReference type="OrthoDB" id="2690598at2"/>
<keyword evidence="9" id="KW-1185">Reference proteome</keyword>
<evidence type="ECO:0000256" key="1">
    <source>
        <dbReference type="ARBA" id="ARBA00022553"/>
    </source>
</evidence>
<dbReference type="Proteomes" id="UP000214746">
    <property type="component" value="Unassembled WGS sequence"/>
</dbReference>
<evidence type="ECO:0000313" key="8">
    <source>
        <dbReference type="EMBL" id="PZE19594.1"/>
    </source>
</evidence>
<dbReference type="SUPFAM" id="SSF52172">
    <property type="entry name" value="CheY-like"/>
    <property type="match status" value="1"/>
</dbReference>
<dbReference type="AlphaFoldDB" id="A0A2W1N6Z1"/>
<dbReference type="GO" id="GO:0006355">
    <property type="term" value="P:regulation of DNA-templated transcription"/>
    <property type="evidence" value="ECO:0007669"/>
    <property type="project" value="TreeGrafter"/>
</dbReference>
<dbReference type="Pfam" id="PF00072">
    <property type="entry name" value="Response_reg"/>
    <property type="match status" value="1"/>
</dbReference>